<feature type="signal peptide" evidence="1">
    <location>
        <begin position="1"/>
        <end position="26"/>
    </location>
</feature>
<keyword evidence="3" id="KW-1185">Reference proteome</keyword>
<evidence type="ECO:0000256" key="1">
    <source>
        <dbReference type="SAM" id="SignalP"/>
    </source>
</evidence>
<reference evidence="2 3" key="1">
    <citation type="submission" date="2020-08" db="EMBL/GenBank/DDBJ databases">
        <title>Genomic Encyclopedia of Type Strains, Phase III (KMG-III): the genomes of soil and plant-associated and newly described type strains.</title>
        <authorList>
            <person name="Whitman W."/>
        </authorList>
    </citation>
    <scope>NUCLEOTIDE SEQUENCE [LARGE SCALE GENOMIC DNA]</scope>
    <source>
        <strain evidence="2 3">CECT 8799</strain>
    </source>
</reference>
<accession>A0A7W4ZCS1</accession>
<proteinExistence type="predicted"/>
<sequence>MNTAKSGGPAALVALTVALVFSTANAQEQQTTVRWGPIELPAATAEGPGEKHNEVAGASDFSKLLIGLFTSVADYAVTKPCQDCYITSIEPNLVLADGSIANFNNGTMLHHVVNMNFSRPDVTCRPNIFSDKPIQRLGGLSGGNERFFAAGNERTRIAISGDYGYFVGEGDDWGLVYHLMNMSPQPKTVYFEYKFTWVDAEQVELDRVRPIWIDIDQCGYSEYEVPAGYSDIEWAWEADRSHKVTDIGGHLHNYGLSIAWRNETTGDNLCTSVAGYAPGSSSVPVGSGTGADAAHPLSVNTVTSDPLGLGNYNGNISDMTVCHAGDSGPGVSKGDLMQTHAQIYRPNATDHDMGIMIGFMDEEFCITNYWCF</sequence>
<dbReference type="AlphaFoldDB" id="A0A7W4ZCS1"/>
<comment type="caution">
    <text evidence="2">The sequence shown here is derived from an EMBL/GenBank/DDBJ whole genome shotgun (WGS) entry which is preliminary data.</text>
</comment>
<evidence type="ECO:0000313" key="3">
    <source>
        <dbReference type="Proteomes" id="UP000535937"/>
    </source>
</evidence>
<dbReference type="EMBL" id="JACHWZ010000040">
    <property type="protein sequence ID" value="MBB3063610.1"/>
    <property type="molecule type" value="Genomic_DNA"/>
</dbReference>
<organism evidence="2 3">
    <name type="scientific">Microbulbifer rhizosphaerae</name>
    <dbReference type="NCBI Taxonomy" id="1562603"/>
    <lineage>
        <taxon>Bacteria</taxon>
        <taxon>Pseudomonadati</taxon>
        <taxon>Pseudomonadota</taxon>
        <taxon>Gammaproteobacteria</taxon>
        <taxon>Cellvibrionales</taxon>
        <taxon>Microbulbiferaceae</taxon>
        <taxon>Microbulbifer</taxon>
    </lineage>
</organism>
<gene>
    <name evidence="2" type="ORF">FHS09_004470</name>
</gene>
<dbReference type="RefSeq" id="WP_183463936.1">
    <property type="nucleotide sequence ID" value="NZ_JACHWZ010000040.1"/>
</dbReference>
<evidence type="ECO:0000313" key="2">
    <source>
        <dbReference type="EMBL" id="MBB3063610.1"/>
    </source>
</evidence>
<protein>
    <submittedName>
        <fullName evidence="2">Uncharacterized protein</fullName>
    </submittedName>
</protein>
<feature type="chain" id="PRO_5030863015" evidence="1">
    <location>
        <begin position="27"/>
        <end position="372"/>
    </location>
</feature>
<name>A0A7W4ZCS1_9GAMM</name>
<dbReference type="Proteomes" id="UP000535937">
    <property type="component" value="Unassembled WGS sequence"/>
</dbReference>
<keyword evidence="1" id="KW-0732">Signal</keyword>